<dbReference type="Pfam" id="PF10101">
    <property type="entry name" value="DUF2339"/>
    <property type="match status" value="1"/>
</dbReference>
<dbReference type="PANTHER" id="PTHR38434:SF1">
    <property type="entry name" value="BLL2549 PROTEIN"/>
    <property type="match status" value="1"/>
</dbReference>
<feature type="transmembrane region" description="Helical" evidence="1">
    <location>
        <begin position="332"/>
        <end position="350"/>
    </location>
</feature>
<keyword evidence="3" id="KW-1185">Reference proteome</keyword>
<feature type="transmembrane region" description="Helical" evidence="1">
    <location>
        <begin position="741"/>
        <end position="758"/>
    </location>
</feature>
<evidence type="ECO:0000313" key="3">
    <source>
        <dbReference type="Proteomes" id="UP000634134"/>
    </source>
</evidence>
<feature type="transmembrane region" description="Helical" evidence="1">
    <location>
        <begin position="472"/>
        <end position="490"/>
    </location>
</feature>
<feature type="transmembrane region" description="Helical" evidence="1">
    <location>
        <begin position="389"/>
        <end position="410"/>
    </location>
</feature>
<accession>A0ABR9WDL7</accession>
<feature type="transmembrane region" description="Helical" evidence="1">
    <location>
        <begin position="716"/>
        <end position="734"/>
    </location>
</feature>
<feature type="transmembrane region" description="Helical" evidence="1">
    <location>
        <begin position="602"/>
        <end position="621"/>
    </location>
</feature>
<dbReference type="Proteomes" id="UP000634134">
    <property type="component" value="Unassembled WGS sequence"/>
</dbReference>
<protein>
    <submittedName>
        <fullName evidence="2">DUF2339 domain-containing protein</fullName>
    </submittedName>
</protein>
<feature type="transmembrane region" description="Helical" evidence="1">
    <location>
        <begin position="543"/>
        <end position="562"/>
    </location>
</feature>
<comment type="caution">
    <text evidence="2">The sequence shown here is derived from an EMBL/GenBank/DDBJ whole genome shotgun (WGS) entry which is preliminary data.</text>
</comment>
<name>A0ABR9WDL7_9BACT</name>
<feature type="transmembrane region" description="Helical" evidence="1">
    <location>
        <begin position="362"/>
        <end position="383"/>
    </location>
</feature>
<proteinExistence type="predicted"/>
<dbReference type="EMBL" id="JACYGY010000001">
    <property type="protein sequence ID" value="MBE9463587.1"/>
    <property type="molecule type" value="Genomic_DNA"/>
</dbReference>
<feature type="transmembrane region" description="Helical" evidence="1">
    <location>
        <begin position="641"/>
        <end position="662"/>
    </location>
</feature>
<keyword evidence="1" id="KW-0472">Membrane</keyword>
<organism evidence="2 3">
    <name type="scientific">Dyadobacter subterraneus</name>
    <dbReference type="NCBI Taxonomy" id="2773304"/>
    <lineage>
        <taxon>Bacteria</taxon>
        <taxon>Pseudomonadati</taxon>
        <taxon>Bacteroidota</taxon>
        <taxon>Cytophagia</taxon>
        <taxon>Cytophagales</taxon>
        <taxon>Spirosomataceae</taxon>
        <taxon>Dyadobacter</taxon>
    </lineage>
</organism>
<feature type="transmembrane region" description="Helical" evidence="1">
    <location>
        <begin position="443"/>
        <end position="460"/>
    </location>
</feature>
<dbReference type="RefSeq" id="WP_194121707.1">
    <property type="nucleotide sequence ID" value="NZ_JACYGY010000001.1"/>
</dbReference>
<keyword evidence="1" id="KW-0812">Transmembrane</keyword>
<feature type="transmembrane region" description="Helical" evidence="1">
    <location>
        <begin position="510"/>
        <end position="531"/>
    </location>
</feature>
<feature type="transmembrane region" description="Helical" evidence="1">
    <location>
        <begin position="141"/>
        <end position="162"/>
    </location>
</feature>
<evidence type="ECO:0000256" key="1">
    <source>
        <dbReference type="SAM" id="Phobius"/>
    </source>
</evidence>
<feature type="transmembrane region" description="Helical" evidence="1">
    <location>
        <begin position="770"/>
        <end position="787"/>
    </location>
</feature>
<dbReference type="InterPro" id="IPR019286">
    <property type="entry name" value="DUF2339_TM"/>
</dbReference>
<keyword evidence="1" id="KW-1133">Transmembrane helix</keyword>
<sequence length="811" mass="92018">MEFILIIGIVLIVLLLNSHKNRLESRFDSMQANFDNLFNEIRRIETLAKGNETEKLDVSSEIRPFFEIIKAEQEAEIIEQQSVLEVQNIAETIQQELVSGPEFEAVAEPEPAVGFEKIEQEPESSFWQRNPDLERFIGENLINKIGIAILVLGMGFFLKYAIDQNWINEIGRTFIGLFTGGILIGIAHRMRHAYRSFSSVLIGGGIAILYFAITIAYQQYNLFGQEVAFVIMVFITAATVFLSISYDRLELAVLAIVGGFCAPFLVSSGEGNYVVLFSYLLILNVGMLVLAYYKKWNLINQICFVLTMLLFGGWVCTKIVNMNVTEPKPYWGALRFAVLFYFVFFVMNVINNIKEKVAFKELEIVQLLSNTAVCFAAGILILGQVQDGIYRGTFTIFMAAVNFLFAFFLYKNNRVDRNLLYLLIGLVLTFVSLAAPIQLEGNYITLFWACESVLLVWLAHKSGIHFLREASAILVVLLIISLLLDWKNIYLDPEPIKNGSHLFPFLNKGFVTSVVAIGGLLAYITLMKRYFLSGKLITQDVSIYLDVLSVAAVILTYFGIILELHYQAEIYFPATRIIILGCYNYIWSLLLVYFSRNLRWEVQFATLLYAAVMVVAFAVYNKETIWIRENYLLRSGSRLSFLSHYILTFLSLANLYFISVFCKGFAERFKMKKAFQWITIVAIVYAASAELDHIMVASYWNPHVSVDEILTANHKAGFAILWGICSFILIYLGMKWKSKTIRIASLALFGLALLKLFIVDIRGLSEGGKIGAFISLGVLLLVISFMYQRLKILLLEDELKADITSENPEIQ</sequence>
<reference evidence="3" key="1">
    <citation type="submission" date="2023-07" db="EMBL/GenBank/DDBJ databases">
        <title>Dyadobacter sp. nov 'subterranea' isolated from contaminted grondwater.</title>
        <authorList>
            <person name="Szabo I."/>
            <person name="Al-Omari J."/>
            <person name="Szerdahelyi S.G."/>
            <person name="Rado J."/>
        </authorList>
    </citation>
    <scope>NUCLEOTIDE SEQUENCE [LARGE SCALE GENOMIC DNA]</scope>
    <source>
        <strain evidence="3">UP-52</strain>
    </source>
</reference>
<feature type="transmembrane region" description="Helical" evidence="1">
    <location>
        <begin position="197"/>
        <end position="217"/>
    </location>
</feature>
<feature type="transmembrane region" description="Helical" evidence="1">
    <location>
        <begin position="419"/>
        <end position="437"/>
    </location>
</feature>
<feature type="transmembrane region" description="Helical" evidence="1">
    <location>
        <begin position="674"/>
        <end position="696"/>
    </location>
</feature>
<gene>
    <name evidence="2" type="ORF">IEE83_16995</name>
</gene>
<feature type="transmembrane region" description="Helical" evidence="1">
    <location>
        <begin position="249"/>
        <end position="267"/>
    </location>
</feature>
<feature type="transmembrane region" description="Helical" evidence="1">
    <location>
        <begin position="574"/>
        <end position="595"/>
    </location>
</feature>
<feature type="transmembrane region" description="Helical" evidence="1">
    <location>
        <begin position="223"/>
        <end position="242"/>
    </location>
</feature>
<feature type="transmembrane region" description="Helical" evidence="1">
    <location>
        <begin position="273"/>
        <end position="293"/>
    </location>
</feature>
<evidence type="ECO:0000313" key="2">
    <source>
        <dbReference type="EMBL" id="MBE9463587.1"/>
    </source>
</evidence>
<dbReference type="PANTHER" id="PTHR38434">
    <property type="entry name" value="BLL2549 PROTEIN"/>
    <property type="match status" value="1"/>
</dbReference>
<feature type="transmembrane region" description="Helical" evidence="1">
    <location>
        <begin position="302"/>
        <end position="320"/>
    </location>
</feature>